<keyword evidence="3" id="KW-0576">Peroxisome</keyword>
<comment type="subcellular location">
    <subcellularLocation>
        <location evidence="4">Peroxisome membrane</location>
    </subcellularLocation>
</comment>
<evidence type="ECO:0000256" key="3">
    <source>
        <dbReference type="ARBA" id="ARBA00023140"/>
    </source>
</evidence>
<sequence length="232" mass="26472">MSMDLLIKVNNQSAGRDKIARFFQYGSRAGWYLLQNGETTRNSVDILKSLEYTFSSFRKLLRFGRSLDSLYSALSTIKNPDLVIRFTLTFSKIANGLFLLADHIIWIGRAGLFRINLEKWTTVANKYWLFTIVMNLVRDLYEIMQIIDQNSLHHNYKINLSIHDLLSMILCYSKNHKSVFLDILKNGCDFFIPMTALGYTKLNPGTIGLLGLISSIVGLYCLIDPLAKLSPS</sequence>
<evidence type="ECO:0000313" key="7">
    <source>
        <dbReference type="RefSeq" id="XP_011314939.1"/>
    </source>
</evidence>
<dbReference type="Pfam" id="PF05648">
    <property type="entry name" value="PEX11"/>
    <property type="match status" value="1"/>
</dbReference>
<dbReference type="PANTHER" id="PTHR12652:SF50">
    <property type="entry name" value="PEROXIN 11"/>
    <property type="match status" value="1"/>
</dbReference>
<accession>A0A9R1UB41</accession>
<keyword evidence="2" id="KW-0472">Membrane</keyword>
<dbReference type="GO" id="GO:0005778">
    <property type="term" value="C:peroxisomal membrane"/>
    <property type="evidence" value="ECO:0007669"/>
    <property type="project" value="UniProtKB-SubCell"/>
</dbReference>
<evidence type="ECO:0000256" key="1">
    <source>
        <dbReference type="ARBA" id="ARBA00022593"/>
    </source>
</evidence>
<reference evidence="6 7" key="1">
    <citation type="submission" date="2025-04" db="UniProtKB">
        <authorList>
            <consortium name="RefSeq"/>
        </authorList>
    </citation>
    <scope>IDENTIFICATION</scope>
    <source>
        <strain evidence="6 7">USDA-PBARC FA_bdor</strain>
        <tissue evidence="6 7">Whole organism</tissue>
    </source>
</reference>
<dbReference type="GeneID" id="105273915"/>
<dbReference type="GO" id="GO:0016559">
    <property type="term" value="P:peroxisome fission"/>
    <property type="evidence" value="ECO:0007669"/>
    <property type="project" value="InterPro"/>
</dbReference>
<dbReference type="Proteomes" id="UP000694866">
    <property type="component" value="Unplaced"/>
</dbReference>
<evidence type="ECO:0000256" key="2">
    <source>
        <dbReference type="ARBA" id="ARBA00023136"/>
    </source>
</evidence>
<dbReference type="InterPro" id="IPR008733">
    <property type="entry name" value="PEX11"/>
</dbReference>
<keyword evidence="1" id="KW-0962">Peroxisome biogenesis</keyword>
<accession>A0A9R1TTU9</accession>
<dbReference type="CTD" id="36758"/>
<evidence type="ECO:0000313" key="6">
    <source>
        <dbReference type="RefSeq" id="XP_011314938.1"/>
    </source>
</evidence>
<dbReference type="PANTHER" id="PTHR12652">
    <property type="entry name" value="PEROXISOMAL BIOGENESIS FACTOR 11"/>
    <property type="match status" value="1"/>
</dbReference>
<organism evidence="5 6">
    <name type="scientific">Fopius arisanus</name>
    <dbReference type="NCBI Taxonomy" id="64838"/>
    <lineage>
        <taxon>Eukaryota</taxon>
        <taxon>Metazoa</taxon>
        <taxon>Ecdysozoa</taxon>
        <taxon>Arthropoda</taxon>
        <taxon>Hexapoda</taxon>
        <taxon>Insecta</taxon>
        <taxon>Pterygota</taxon>
        <taxon>Neoptera</taxon>
        <taxon>Endopterygota</taxon>
        <taxon>Hymenoptera</taxon>
        <taxon>Apocrita</taxon>
        <taxon>Ichneumonoidea</taxon>
        <taxon>Braconidae</taxon>
        <taxon>Opiinae</taxon>
        <taxon>Fopius</taxon>
    </lineage>
</organism>
<dbReference type="KEGG" id="fas:105273915"/>
<gene>
    <name evidence="6 7" type="primary">Pex11</name>
</gene>
<dbReference type="RefSeq" id="XP_011314938.1">
    <property type="nucleotide sequence ID" value="XM_011316636.1"/>
</dbReference>
<proteinExistence type="predicted"/>
<dbReference type="RefSeq" id="XP_011314939.1">
    <property type="nucleotide sequence ID" value="XM_011316637.1"/>
</dbReference>
<keyword evidence="5" id="KW-1185">Reference proteome</keyword>
<protein>
    <submittedName>
        <fullName evidence="6 7">Peroxisomal membrane protein 11B</fullName>
    </submittedName>
</protein>
<name>A0A9R1TTU9_9HYME</name>
<evidence type="ECO:0000313" key="5">
    <source>
        <dbReference type="Proteomes" id="UP000694866"/>
    </source>
</evidence>
<dbReference type="OrthoDB" id="411017at2759"/>
<evidence type="ECO:0000256" key="4">
    <source>
        <dbReference type="ARBA" id="ARBA00046271"/>
    </source>
</evidence>
<dbReference type="AlphaFoldDB" id="A0A9R1TTU9"/>